<dbReference type="EMBL" id="CAJHNJ030000002">
    <property type="protein sequence ID" value="CAG9091314.1"/>
    <property type="molecule type" value="Genomic_DNA"/>
</dbReference>
<dbReference type="Pfam" id="PF00779">
    <property type="entry name" value="BTK"/>
    <property type="match status" value="1"/>
</dbReference>
<dbReference type="GO" id="GO:0008270">
    <property type="term" value="F:zinc ion binding"/>
    <property type="evidence" value="ECO:0007669"/>
    <property type="project" value="UniProtKB-KW"/>
</dbReference>
<keyword evidence="1" id="KW-0862">Zinc</keyword>
<dbReference type="InterPro" id="IPR001562">
    <property type="entry name" value="Znf_Btk_motif"/>
</dbReference>
<dbReference type="AlphaFoldDB" id="A0A8S4D677"/>
<dbReference type="GO" id="GO:0035556">
    <property type="term" value="P:intracellular signal transduction"/>
    <property type="evidence" value="ECO:0007669"/>
    <property type="project" value="InterPro"/>
</dbReference>
<keyword evidence="3" id="KW-1185">Reference proteome</keyword>
<protein>
    <submittedName>
        <fullName evidence="2">(diamondback moth) hypothetical protein</fullName>
    </submittedName>
</protein>
<dbReference type="InterPro" id="IPR011993">
    <property type="entry name" value="PH-like_dom_sf"/>
</dbReference>
<organism evidence="2 3">
    <name type="scientific">Plutella xylostella</name>
    <name type="common">Diamondback moth</name>
    <name type="synonym">Plutella maculipennis</name>
    <dbReference type="NCBI Taxonomy" id="51655"/>
    <lineage>
        <taxon>Eukaryota</taxon>
        <taxon>Metazoa</taxon>
        <taxon>Ecdysozoa</taxon>
        <taxon>Arthropoda</taxon>
        <taxon>Hexapoda</taxon>
        <taxon>Insecta</taxon>
        <taxon>Pterygota</taxon>
        <taxon>Neoptera</taxon>
        <taxon>Endopterygota</taxon>
        <taxon>Lepidoptera</taxon>
        <taxon>Glossata</taxon>
        <taxon>Ditrysia</taxon>
        <taxon>Yponomeutoidea</taxon>
        <taxon>Plutellidae</taxon>
        <taxon>Plutella</taxon>
    </lineage>
</organism>
<evidence type="ECO:0000256" key="1">
    <source>
        <dbReference type="PROSITE-ProRule" id="PRU00432"/>
    </source>
</evidence>
<keyword evidence="1" id="KW-0479">Metal-binding</keyword>
<reference evidence="2" key="1">
    <citation type="submission" date="2020-11" db="EMBL/GenBank/DDBJ databases">
        <authorList>
            <person name="Whiteford S."/>
        </authorList>
    </citation>
    <scope>NUCLEOTIDE SEQUENCE</scope>
</reference>
<evidence type="ECO:0000313" key="2">
    <source>
        <dbReference type="EMBL" id="CAG9091314.1"/>
    </source>
</evidence>
<dbReference type="PROSITE" id="PS51113">
    <property type="entry name" value="ZF_BTK"/>
    <property type="match status" value="1"/>
</dbReference>
<proteinExistence type="predicted"/>
<dbReference type="Gene3D" id="2.30.29.30">
    <property type="entry name" value="Pleckstrin-homology domain (PH domain)/Phosphotyrosine-binding domain (PTB)"/>
    <property type="match status" value="1"/>
</dbReference>
<sequence>MSDQNEPLWSKFGSENIHVAISKTMRRKERGRIATESIHTVEQAQLGELSKQIPDGDAEKSPLFRFPFQVGYTELSNDYTLYLVADGFAERLHWITTIRSICVANPRRARYHPAAWSARRWGCCSGARRAPGCALAAVWPLPEPEPEPAPDTHFSGDAVARPVKLWLRDRRGARGPAALLRLLRRRIPSLRMRLAFNDLTPLFFLFFMRQFKQRSTCDY</sequence>
<gene>
    <name evidence="2" type="ORF">PLXY2_LOCUS957</name>
</gene>
<evidence type="ECO:0000313" key="3">
    <source>
        <dbReference type="Proteomes" id="UP000653454"/>
    </source>
</evidence>
<name>A0A8S4D677_PLUXY</name>
<accession>A0A8S4D677</accession>
<comment type="caution">
    <text evidence="2">The sequence shown here is derived from an EMBL/GenBank/DDBJ whole genome shotgun (WGS) entry which is preliminary data.</text>
</comment>
<keyword evidence="1" id="KW-0863">Zinc-finger</keyword>
<dbReference type="Proteomes" id="UP000653454">
    <property type="component" value="Unassembled WGS sequence"/>
</dbReference>
<dbReference type="SUPFAM" id="SSF50729">
    <property type="entry name" value="PH domain-like"/>
    <property type="match status" value="1"/>
</dbReference>